<comment type="caution">
    <text evidence="4">The sequence shown here is derived from an EMBL/GenBank/DDBJ whole genome shotgun (WGS) entry which is preliminary data.</text>
</comment>
<evidence type="ECO:0000256" key="1">
    <source>
        <dbReference type="ARBA" id="ARBA00022679"/>
    </source>
</evidence>
<dbReference type="GO" id="GO:0009103">
    <property type="term" value="P:lipopolysaccharide biosynthetic process"/>
    <property type="evidence" value="ECO:0007669"/>
    <property type="project" value="TreeGrafter"/>
</dbReference>
<sequence>MSLKVTFFQRKPFEFQFSIETLFHALRKSLPADIEQKVSISKYESKGLWKRLYNVWEASRKQGEINHVTGDVNYLAIGLKKYKTILTIHDCGFMRHPSALARWLLKWFWLKLPVQASEMVTVISETTKADLLTYVNCDPAKIRVIPDFISEAFQPAPKQFNQSKPVILQVGVKPNKNVERLVEALQGIDCHLEIIGKPWPKTLEALEKKQISYHWQANLTEEEVVEKYKECDMLAFVSTLEGFGMPIIEAHTIERPVVTSNLSSMPEVAGEAACLVDPYDVSSIRQGVLKVIEEETYRTSLIEKGRENRKRFAKEKIAEQYYQLYQEIYANHRKNKDRLIKV</sequence>
<keyword evidence="1" id="KW-0808">Transferase</keyword>
<name>A0AAW9SG13_9BACT</name>
<evidence type="ECO:0000313" key="4">
    <source>
        <dbReference type="EMBL" id="MEN7549791.1"/>
    </source>
</evidence>
<accession>A0AAW9SG13</accession>
<feature type="domain" description="Glycosyl transferase family 1" evidence="2">
    <location>
        <begin position="154"/>
        <end position="307"/>
    </location>
</feature>
<dbReference type="PANTHER" id="PTHR46401">
    <property type="entry name" value="GLYCOSYLTRANSFERASE WBBK-RELATED"/>
    <property type="match status" value="1"/>
</dbReference>
<proteinExistence type="predicted"/>
<keyword evidence="5" id="KW-1185">Reference proteome</keyword>
<dbReference type="EMBL" id="JBDKWZ010000010">
    <property type="protein sequence ID" value="MEN7549791.1"/>
    <property type="molecule type" value="Genomic_DNA"/>
</dbReference>
<dbReference type="GO" id="GO:0016757">
    <property type="term" value="F:glycosyltransferase activity"/>
    <property type="evidence" value="ECO:0007669"/>
    <property type="project" value="InterPro"/>
</dbReference>
<gene>
    <name evidence="4" type="ORF">AAG747_17840</name>
</gene>
<dbReference type="Gene3D" id="3.40.50.2000">
    <property type="entry name" value="Glycogen Phosphorylase B"/>
    <property type="match status" value="2"/>
</dbReference>
<dbReference type="CDD" id="cd03809">
    <property type="entry name" value="GT4_MtfB-like"/>
    <property type="match status" value="1"/>
</dbReference>
<dbReference type="Pfam" id="PF00534">
    <property type="entry name" value="Glycos_transf_1"/>
    <property type="match status" value="1"/>
</dbReference>
<dbReference type="Proteomes" id="UP001403385">
    <property type="component" value="Unassembled WGS sequence"/>
</dbReference>
<organism evidence="4 5">
    <name type="scientific">Rapidithrix thailandica</name>
    <dbReference type="NCBI Taxonomy" id="413964"/>
    <lineage>
        <taxon>Bacteria</taxon>
        <taxon>Pseudomonadati</taxon>
        <taxon>Bacteroidota</taxon>
        <taxon>Cytophagia</taxon>
        <taxon>Cytophagales</taxon>
        <taxon>Flammeovirgaceae</taxon>
        <taxon>Rapidithrix</taxon>
    </lineage>
</organism>
<feature type="domain" description="Glycosyltransferase subfamily 4-like N-terminal" evidence="3">
    <location>
        <begin position="74"/>
        <end position="149"/>
    </location>
</feature>
<dbReference type="AlphaFoldDB" id="A0AAW9SG13"/>
<evidence type="ECO:0000313" key="5">
    <source>
        <dbReference type="Proteomes" id="UP001403385"/>
    </source>
</evidence>
<protein>
    <submittedName>
        <fullName evidence="4">Glycosyltransferase family 1 protein</fullName>
    </submittedName>
</protein>
<dbReference type="InterPro" id="IPR001296">
    <property type="entry name" value="Glyco_trans_1"/>
</dbReference>
<dbReference type="InterPro" id="IPR028098">
    <property type="entry name" value="Glyco_trans_4-like_N"/>
</dbReference>
<dbReference type="Pfam" id="PF13439">
    <property type="entry name" value="Glyco_transf_4"/>
    <property type="match status" value="1"/>
</dbReference>
<evidence type="ECO:0000259" key="3">
    <source>
        <dbReference type="Pfam" id="PF13439"/>
    </source>
</evidence>
<dbReference type="SUPFAM" id="SSF53756">
    <property type="entry name" value="UDP-Glycosyltransferase/glycogen phosphorylase"/>
    <property type="match status" value="1"/>
</dbReference>
<dbReference type="RefSeq" id="WP_346822569.1">
    <property type="nucleotide sequence ID" value="NZ_JBDKWZ010000010.1"/>
</dbReference>
<reference evidence="4 5" key="1">
    <citation type="submission" date="2024-04" db="EMBL/GenBank/DDBJ databases">
        <title>Novel genus in family Flammeovirgaceae.</title>
        <authorList>
            <person name="Nguyen T.H."/>
            <person name="Vuong T.Q."/>
            <person name="Le H."/>
            <person name="Kim S.-G."/>
        </authorList>
    </citation>
    <scope>NUCLEOTIDE SEQUENCE [LARGE SCALE GENOMIC DNA]</scope>
    <source>
        <strain evidence="4 5">JCM 23209</strain>
    </source>
</reference>
<evidence type="ECO:0000259" key="2">
    <source>
        <dbReference type="Pfam" id="PF00534"/>
    </source>
</evidence>
<dbReference type="PANTHER" id="PTHR46401:SF2">
    <property type="entry name" value="GLYCOSYLTRANSFERASE WBBK-RELATED"/>
    <property type="match status" value="1"/>
</dbReference>